<comment type="caution">
    <text evidence="7">Lacks conserved residue(s) required for the propagation of feature annotation.</text>
</comment>
<dbReference type="RefSeq" id="WP_161434715.1">
    <property type="nucleotide sequence ID" value="NZ_WXYO01000002.1"/>
</dbReference>
<evidence type="ECO:0000256" key="2">
    <source>
        <dbReference type="ARBA" id="ARBA00022603"/>
    </source>
</evidence>
<dbReference type="EMBL" id="WXYO01000002">
    <property type="protein sequence ID" value="NAS11709.1"/>
    <property type="molecule type" value="Genomic_DNA"/>
</dbReference>
<keyword evidence="6 7" id="KW-0694">RNA-binding</keyword>
<dbReference type="GO" id="GO:0002938">
    <property type="term" value="P:tRNA guanine ribose methylation"/>
    <property type="evidence" value="ECO:0007669"/>
    <property type="project" value="UniProtKB-UniRule"/>
</dbReference>
<evidence type="ECO:0000259" key="8">
    <source>
        <dbReference type="Pfam" id="PF00588"/>
    </source>
</evidence>
<proteinExistence type="inferred from homology"/>
<comment type="catalytic activity">
    <reaction evidence="7">
        <text>guanosine(18) in tRNA + S-adenosyl-L-methionine = 2'-O-methylguanosine(18) in tRNA + S-adenosyl-L-homocysteine + H(+)</text>
        <dbReference type="Rhea" id="RHEA:20077"/>
        <dbReference type="Rhea" id="RHEA-COMP:10190"/>
        <dbReference type="Rhea" id="RHEA-COMP:10192"/>
        <dbReference type="ChEBI" id="CHEBI:15378"/>
        <dbReference type="ChEBI" id="CHEBI:57856"/>
        <dbReference type="ChEBI" id="CHEBI:59789"/>
        <dbReference type="ChEBI" id="CHEBI:74269"/>
        <dbReference type="ChEBI" id="CHEBI:74445"/>
        <dbReference type="EC" id="2.1.1.34"/>
    </reaction>
</comment>
<keyword evidence="10" id="KW-1185">Reference proteome</keyword>
<dbReference type="InterPro" id="IPR029028">
    <property type="entry name" value="Alpha/beta_knot_MTases"/>
</dbReference>
<organism evidence="9 10">
    <name type="scientific">Poritiphilus flavus</name>
    <dbReference type="NCBI Taxonomy" id="2697053"/>
    <lineage>
        <taxon>Bacteria</taxon>
        <taxon>Pseudomonadati</taxon>
        <taxon>Bacteroidota</taxon>
        <taxon>Flavobacteriia</taxon>
        <taxon>Flavobacteriales</taxon>
        <taxon>Flavobacteriaceae</taxon>
        <taxon>Poritiphilus</taxon>
    </lineage>
</organism>
<dbReference type="InterPro" id="IPR033671">
    <property type="entry name" value="TrmH"/>
</dbReference>
<dbReference type="Pfam" id="PF00588">
    <property type="entry name" value="SpoU_methylase"/>
    <property type="match status" value="1"/>
</dbReference>
<dbReference type="GO" id="GO:0000049">
    <property type="term" value="F:tRNA binding"/>
    <property type="evidence" value="ECO:0007669"/>
    <property type="project" value="UniProtKB-UniRule"/>
</dbReference>
<dbReference type="PANTHER" id="PTHR43453">
    <property type="entry name" value="RRNA METHYLASE-LIKE"/>
    <property type="match status" value="1"/>
</dbReference>
<dbReference type="AlphaFoldDB" id="A0A6L9EBB5"/>
<gene>
    <name evidence="7" type="primary">trmH</name>
    <name evidence="9" type="ORF">GTQ38_06825</name>
</gene>
<reference evidence="9 10" key="1">
    <citation type="submission" date="2020-01" db="EMBL/GenBank/DDBJ databases">
        <title>Bacteria diversity of Porities sp.</title>
        <authorList>
            <person name="Wang G."/>
        </authorList>
    </citation>
    <scope>NUCLEOTIDE SEQUENCE [LARGE SCALE GENOMIC DNA]</scope>
    <source>
        <strain evidence="9 10">R33</strain>
    </source>
</reference>
<dbReference type="PANTHER" id="PTHR43453:SF1">
    <property type="entry name" value="TRNA_RRNA METHYLTRANSFERASE SPOU TYPE DOMAIN-CONTAINING PROTEIN"/>
    <property type="match status" value="1"/>
</dbReference>
<feature type="binding site" evidence="7">
    <location>
        <position position="109"/>
    </location>
    <ligand>
        <name>S-adenosyl-L-methionine</name>
        <dbReference type="ChEBI" id="CHEBI:59789"/>
    </ligand>
</feature>
<evidence type="ECO:0000256" key="4">
    <source>
        <dbReference type="ARBA" id="ARBA00022691"/>
    </source>
</evidence>
<sequence>MVDLELLEYLEGFISEARKARFIEVLEQRTNFITVAVEDVFQLHNTSAVIRSCEVFGIQQLHFIEGRFGERLDKNIAMGAHQWVDVHSHKTAEACMENLRDMGYKIIATSPHEDSCLLEDFSLTERTALFFGTEKEGLSEAVLKQADGFLKVPMTGFTESLNISVAAGIILQKLSSDLRKSDLNWKLSPTEILDKRLEWTKKSIKSIESIMDRYQAD</sequence>
<dbReference type="GO" id="GO:0141100">
    <property type="term" value="F:tRNA (guanine(18)-2'-O)-methyltransferase activity"/>
    <property type="evidence" value="ECO:0007669"/>
    <property type="project" value="UniProtKB-UniRule"/>
</dbReference>
<name>A0A6L9EBB5_9FLAO</name>
<feature type="binding site" evidence="7">
    <location>
        <position position="161"/>
    </location>
    <ligand>
        <name>S-adenosyl-L-methionine</name>
        <dbReference type="ChEBI" id="CHEBI:59789"/>
    </ligand>
</feature>
<keyword evidence="1 7" id="KW-0820">tRNA-binding</keyword>
<dbReference type="SUPFAM" id="SSF75217">
    <property type="entry name" value="alpha/beta knot"/>
    <property type="match status" value="1"/>
</dbReference>
<keyword evidence="5 7" id="KW-0819">tRNA processing</keyword>
<dbReference type="HAMAP" id="MF_02060">
    <property type="entry name" value="tRNA_methyltr_TrmH"/>
    <property type="match status" value="1"/>
</dbReference>
<evidence type="ECO:0000256" key="7">
    <source>
        <dbReference type="HAMAP-Rule" id="MF_02060"/>
    </source>
</evidence>
<evidence type="ECO:0000256" key="1">
    <source>
        <dbReference type="ARBA" id="ARBA00022555"/>
    </source>
</evidence>
<keyword evidence="4 7" id="KW-0949">S-adenosyl-L-methionine</keyword>
<evidence type="ECO:0000313" key="9">
    <source>
        <dbReference type="EMBL" id="NAS11709.1"/>
    </source>
</evidence>
<feature type="binding site" evidence="7">
    <location>
        <position position="152"/>
    </location>
    <ligand>
        <name>S-adenosyl-L-methionine</name>
        <dbReference type="ChEBI" id="CHEBI:59789"/>
    </ligand>
</feature>
<comment type="similarity">
    <text evidence="7">Belongs to the class IV-like SAM-binding methyltransferase superfamily. RNA methyltransferase TrmH family.</text>
</comment>
<dbReference type="Proteomes" id="UP000475249">
    <property type="component" value="Unassembled WGS sequence"/>
</dbReference>
<dbReference type="Gene3D" id="3.40.1280.10">
    <property type="match status" value="1"/>
</dbReference>
<keyword evidence="3 7" id="KW-0808">Transferase</keyword>
<evidence type="ECO:0000256" key="6">
    <source>
        <dbReference type="ARBA" id="ARBA00022884"/>
    </source>
</evidence>
<evidence type="ECO:0000256" key="3">
    <source>
        <dbReference type="ARBA" id="ARBA00022679"/>
    </source>
</evidence>
<comment type="function">
    <text evidence="7">Catalyzes the 2'-O methylation of guanosine at position 18 in tRNA.</text>
</comment>
<comment type="caution">
    <text evidence="9">The sequence shown here is derived from an EMBL/GenBank/DDBJ whole genome shotgun (WGS) entry which is preliminary data.</text>
</comment>
<keyword evidence="2 7" id="KW-0489">Methyltransferase</keyword>
<feature type="domain" description="tRNA/rRNA methyltransferase SpoU type" evidence="8">
    <location>
        <begin position="34"/>
        <end position="171"/>
    </location>
</feature>
<protein>
    <recommendedName>
        <fullName evidence="7">tRNA (guanosine(18)-2'-O)-methyltransferase</fullName>
        <ecNumber evidence="7">2.1.1.34</ecNumber>
    </recommendedName>
    <alternativeName>
        <fullName evidence="7">tRNA [Gm18] methyltransferase</fullName>
    </alternativeName>
</protein>
<dbReference type="InterPro" id="IPR001537">
    <property type="entry name" value="SpoU_MeTrfase"/>
</dbReference>
<dbReference type="InterPro" id="IPR029026">
    <property type="entry name" value="tRNA_m1G_MTases_N"/>
</dbReference>
<dbReference type="CDD" id="cd18092">
    <property type="entry name" value="SpoU-like_TrmH"/>
    <property type="match status" value="1"/>
</dbReference>
<dbReference type="EC" id="2.1.1.34" evidence="7"/>
<evidence type="ECO:0000256" key="5">
    <source>
        <dbReference type="ARBA" id="ARBA00022694"/>
    </source>
</evidence>
<accession>A0A6L9EBB5</accession>
<evidence type="ECO:0000313" key="10">
    <source>
        <dbReference type="Proteomes" id="UP000475249"/>
    </source>
</evidence>